<evidence type="ECO:0000313" key="2">
    <source>
        <dbReference type="Proteomes" id="UP000499080"/>
    </source>
</evidence>
<keyword evidence="2" id="KW-1185">Reference proteome</keyword>
<dbReference type="EMBL" id="BGPR01001952">
    <property type="protein sequence ID" value="GBM64924.1"/>
    <property type="molecule type" value="Genomic_DNA"/>
</dbReference>
<protein>
    <submittedName>
        <fullName evidence="1">Uncharacterized protein</fullName>
    </submittedName>
</protein>
<dbReference type="Proteomes" id="UP000499080">
    <property type="component" value="Unassembled WGS sequence"/>
</dbReference>
<accession>A0A4Y2HHQ6</accession>
<dbReference type="AlphaFoldDB" id="A0A4Y2HHQ6"/>
<organism evidence="1 2">
    <name type="scientific">Araneus ventricosus</name>
    <name type="common">Orbweaver spider</name>
    <name type="synonym">Epeira ventricosa</name>
    <dbReference type="NCBI Taxonomy" id="182803"/>
    <lineage>
        <taxon>Eukaryota</taxon>
        <taxon>Metazoa</taxon>
        <taxon>Ecdysozoa</taxon>
        <taxon>Arthropoda</taxon>
        <taxon>Chelicerata</taxon>
        <taxon>Arachnida</taxon>
        <taxon>Araneae</taxon>
        <taxon>Araneomorphae</taxon>
        <taxon>Entelegynae</taxon>
        <taxon>Araneoidea</taxon>
        <taxon>Araneidae</taxon>
        <taxon>Araneus</taxon>
    </lineage>
</organism>
<comment type="caution">
    <text evidence="1">The sequence shown here is derived from an EMBL/GenBank/DDBJ whole genome shotgun (WGS) entry which is preliminary data.</text>
</comment>
<evidence type="ECO:0000313" key="1">
    <source>
        <dbReference type="EMBL" id="GBM64924.1"/>
    </source>
</evidence>
<gene>
    <name evidence="1" type="ORF">AVEN_66119_1</name>
</gene>
<name>A0A4Y2HHQ6_ARAVE</name>
<reference evidence="1 2" key="1">
    <citation type="journal article" date="2019" name="Sci. Rep.">
        <title>Orb-weaving spider Araneus ventricosus genome elucidates the spidroin gene catalogue.</title>
        <authorList>
            <person name="Kono N."/>
            <person name="Nakamura H."/>
            <person name="Ohtoshi R."/>
            <person name="Moran D.A.P."/>
            <person name="Shinohara A."/>
            <person name="Yoshida Y."/>
            <person name="Fujiwara M."/>
            <person name="Mori M."/>
            <person name="Tomita M."/>
            <person name="Arakawa K."/>
        </authorList>
    </citation>
    <scope>NUCLEOTIDE SEQUENCE [LARGE SCALE GENOMIC DNA]</scope>
</reference>
<sequence length="102" mass="11357">MSNGESQSFSSDPLNFSFSFGRVPVDSSLLEEQDVRFKLQRDKRTPGQEQRGLVTVTSITVRYAIACKGVFPLGKTRNILGRILHGGVEMKISDLSYMSRDA</sequence>
<proteinExistence type="predicted"/>